<evidence type="ECO:0000256" key="11">
    <source>
        <dbReference type="ARBA" id="ARBA00023242"/>
    </source>
</evidence>
<dbReference type="AlphaFoldDB" id="A0A1E3PFY9"/>
<keyword evidence="11" id="KW-0539">Nucleus</keyword>
<dbReference type="GO" id="GO:1990841">
    <property type="term" value="F:promoter-specific chromatin binding"/>
    <property type="evidence" value="ECO:0007669"/>
    <property type="project" value="EnsemblFungi"/>
</dbReference>
<keyword evidence="10 13" id="KW-0694">RNA-binding</keyword>
<evidence type="ECO:0000256" key="3">
    <source>
        <dbReference type="ARBA" id="ARBA00008557"/>
    </source>
</evidence>
<evidence type="ECO:0000256" key="2">
    <source>
        <dbReference type="ARBA" id="ARBA00004496"/>
    </source>
</evidence>
<keyword evidence="4" id="KW-0813">Transport</keyword>
<comment type="function">
    <text evidence="12">Binds the poly(A) tail of mRNA. Appears to be an important mediator of the multiple roles of the poly(A) tail in mRNA biogenesis, stability and translation. In the nucleus, involved in both mRNA cleavage and polyadenylation. Is also required for efficient mRNA export to the cytoplasm. Acts in concert with a poly(A)-specific nuclease (PAN) to affect poly(A) tail shortening, which may occur concomitantly with either nucleocytoplasmic mRNA transport or translational initiation. In the cytoplasm, stimulates translation initiation and regulates mRNA decay through translation termination-coupled poly(A) shortening, probably mediated by PAN.</text>
</comment>
<dbReference type="Gene3D" id="3.30.70.330">
    <property type="match status" value="4"/>
</dbReference>
<dbReference type="GO" id="GO:0006446">
    <property type="term" value="P:regulation of translational initiation"/>
    <property type="evidence" value="ECO:0007669"/>
    <property type="project" value="EnsemblFungi"/>
</dbReference>
<dbReference type="InterPro" id="IPR003954">
    <property type="entry name" value="RRM_euk-type"/>
</dbReference>
<dbReference type="InterPro" id="IPR035979">
    <property type="entry name" value="RBD_domain_sf"/>
</dbReference>
<dbReference type="SUPFAM" id="SSF63570">
    <property type="entry name" value="PABC (PABP) domain"/>
    <property type="match status" value="1"/>
</dbReference>
<dbReference type="SMART" id="SM00361">
    <property type="entry name" value="RRM_1"/>
    <property type="match status" value="4"/>
</dbReference>
<evidence type="ECO:0000256" key="15">
    <source>
        <dbReference type="SAM" id="Coils"/>
    </source>
</evidence>
<dbReference type="FunFam" id="3.30.70.330:FF:000211">
    <property type="entry name" value="Polyadenylate-binding protein"/>
    <property type="match status" value="1"/>
</dbReference>
<dbReference type="OrthoDB" id="19742at2759"/>
<dbReference type="FunFam" id="3.30.70.330:FF:000648">
    <property type="entry name" value="Polyadenylate-binding protein"/>
    <property type="match status" value="1"/>
</dbReference>
<dbReference type="GO" id="GO:0071014">
    <property type="term" value="C:post-mRNA release spliceosomal complex"/>
    <property type="evidence" value="ECO:0007669"/>
    <property type="project" value="EnsemblFungi"/>
</dbReference>
<reference evidence="19 20" key="1">
    <citation type="journal article" date="2016" name="Proc. Natl. Acad. Sci. U.S.A.">
        <title>Comparative genomics of biotechnologically important yeasts.</title>
        <authorList>
            <person name="Riley R."/>
            <person name="Haridas S."/>
            <person name="Wolfe K.H."/>
            <person name="Lopes M.R."/>
            <person name="Hittinger C.T."/>
            <person name="Goeker M."/>
            <person name="Salamov A.A."/>
            <person name="Wisecaver J.H."/>
            <person name="Long T.M."/>
            <person name="Calvey C.H."/>
            <person name="Aerts A.L."/>
            <person name="Barry K.W."/>
            <person name="Choi C."/>
            <person name="Clum A."/>
            <person name="Coughlan A.Y."/>
            <person name="Deshpande S."/>
            <person name="Douglass A.P."/>
            <person name="Hanson S.J."/>
            <person name="Klenk H.-P."/>
            <person name="LaButti K.M."/>
            <person name="Lapidus A."/>
            <person name="Lindquist E.A."/>
            <person name="Lipzen A.M."/>
            <person name="Meier-Kolthoff J.P."/>
            <person name="Ohm R.A."/>
            <person name="Otillar R.P."/>
            <person name="Pangilinan J.L."/>
            <person name="Peng Y."/>
            <person name="Rokas A."/>
            <person name="Rosa C.A."/>
            <person name="Scheuner C."/>
            <person name="Sibirny A.A."/>
            <person name="Slot J.C."/>
            <person name="Stielow J.B."/>
            <person name="Sun H."/>
            <person name="Kurtzman C.P."/>
            <person name="Blackwell M."/>
            <person name="Grigoriev I.V."/>
            <person name="Jeffries T.W."/>
        </authorList>
    </citation>
    <scope>NUCLEOTIDE SEQUENCE [LARGE SCALE GENOMIC DNA]</scope>
    <source>
        <strain evidence="19 20">DSM 6958</strain>
    </source>
</reference>
<evidence type="ECO:0000256" key="7">
    <source>
        <dbReference type="ARBA" id="ARBA00022737"/>
    </source>
</evidence>
<comment type="subcellular location">
    <subcellularLocation>
        <location evidence="2 14">Cytoplasm</location>
    </subcellularLocation>
    <subcellularLocation>
        <location evidence="1">Nucleus</location>
    </subcellularLocation>
</comment>
<dbReference type="STRING" id="857566.A0A1E3PFY9"/>
<dbReference type="InterPro" id="IPR036053">
    <property type="entry name" value="PABP-dom"/>
</dbReference>
<feature type="domain" description="RRM" evidence="17">
    <location>
        <begin position="338"/>
        <end position="415"/>
    </location>
</feature>
<protein>
    <recommendedName>
        <fullName evidence="14">Polyadenylate-binding protein</fullName>
        <shortName evidence="14">PABP</shortName>
    </recommendedName>
</protein>
<evidence type="ECO:0000313" key="19">
    <source>
        <dbReference type="EMBL" id="ODQ64346.1"/>
    </source>
</evidence>
<dbReference type="InterPro" id="IPR034364">
    <property type="entry name" value="PABP_RRM1"/>
</dbReference>
<feature type="domain" description="RRM" evidence="17">
    <location>
        <begin position="142"/>
        <end position="214"/>
    </location>
</feature>
<dbReference type="InterPro" id="IPR002004">
    <property type="entry name" value="PABP_HYD_C"/>
</dbReference>
<dbReference type="GO" id="GO:0051028">
    <property type="term" value="P:mRNA transport"/>
    <property type="evidence" value="ECO:0007669"/>
    <property type="project" value="UniProtKB-KW"/>
</dbReference>
<keyword evidence="6" id="KW-0507">mRNA processing</keyword>
<evidence type="ECO:0000256" key="5">
    <source>
        <dbReference type="ARBA" id="ARBA00022490"/>
    </source>
</evidence>
<dbReference type="SMART" id="SM00360">
    <property type="entry name" value="RRM"/>
    <property type="match status" value="4"/>
</dbReference>
<feature type="compositionally biased region" description="Low complexity" evidence="16">
    <location>
        <begin position="519"/>
        <end position="547"/>
    </location>
</feature>
<dbReference type="GO" id="GO:0140693">
    <property type="term" value="F:molecular condensate scaffold activity"/>
    <property type="evidence" value="ECO:0007669"/>
    <property type="project" value="EnsemblFungi"/>
</dbReference>
<dbReference type="Pfam" id="PF00658">
    <property type="entry name" value="MLLE"/>
    <property type="match status" value="1"/>
</dbReference>
<dbReference type="CDD" id="cd12380">
    <property type="entry name" value="RRM3_I_PABPs"/>
    <property type="match status" value="1"/>
</dbReference>
<keyword evidence="8" id="KW-0509">mRNA transport</keyword>
<dbReference type="PROSITE" id="PS51309">
    <property type="entry name" value="PABC"/>
    <property type="match status" value="1"/>
</dbReference>
<sequence>MSADASVTAAEKALEKMTIENSEAAVAPAPAADTPEEAAAPTTEATAAEDTVNASLYVGDLDPSVTEANLFEVFNQVGPVASIRVCRDAVTRRSLGYAYVNYNAHADAERALEELNYAPIKNQLCRIMWSQRDPSLRRNNAGNIYIKNLDPAIDNKALHDTFSAFGNILSCKIATDEFSNSKGFGFVHYDSEEAANSAIEHVNGMLLNDKQVFVGPHISKAERVQVQEEKKSVFTNVYIKNLGSDVEDKEFEELVGQFGPVVSASLSKDEENKPRGFGFVNFENHEDAAKCVEELNEKEYKGQPLYVGRAKKKYERAEELRKQHEAARLEQINKYQGVNLYVKNLEDTIDDEKLNTEFAPYGTITSAKVMTDEAGKSKGFGFVCYSTAEEATKAVTEMNRRIVAGKPLYVVLAQRKDVRRNQLRQQLQAKTQMRLQQVAGLPNQYMANPMFYPGQQNGFLPPGVPGRVPFPGGNPQMMMQGPRPGQPIPGPPGQWGPNGVPGPNGRPYMVGVPPVFNNGYPGPQGIQGGRPQQGRFNGRGPRNNRPNGAKDGEDAQSVTEQLAASLAQAPEAAHKQIIGESLYPKVLAAESVAGNAELAGKITGMILEAENSEILALLDNEAALKEHITEAIGAYEAYVAKNEESTEDAAPVEASA</sequence>
<evidence type="ECO:0000313" key="20">
    <source>
        <dbReference type="Proteomes" id="UP000095009"/>
    </source>
</evidence>
<feature type="domain" description="RRM" evidence="17">
    <location>
        <begin position="235"/>
        <end position="312"/>
    </location>
</feature>
<feature type="region of interest" description="Disordered" evidence="16">
    <location>
        <begin position="19"/>
        <end position="47"/>
    </location>
</feature>
<dbReference type="CDD" id="cd12381">
    <property type="entry name" value="RRM4_I_PABPs"/>
    <property type="match status" value="1"/>
</dbReference>
<evidence type="ECO:0000256" key="6">
    <source>
        <dbReference type="ARBA" id="ARBA00022664"/>
    </source>
</evidence>
<keyword evidence="7" id="KW-0677">Repeat</keyword>
<keyword evidence="20" id="KW-1185">Reference proteome</keyword>
<name>A0A1E3PFY9_9ASCO</name>
<dbReference type="GO" id="GO:0060211">
    <property type="term" value="P:regulation of nuclear-transcribed mRNA poly(A) tail shortening"/>
    <property type="evidence" value="ECO:0007669"/>
    <property type="project" value="EnsemblFungi"/>
</dbReference>
<evidence type="ECO:0000256" key="10">
    <source>
        <dbReference type="ARBA" id="ARBA00022884"/>
    </source>
</evidence>
<dbReference type="NCBIfam" id="TIGR01628">
    <property type="entry name" value="PABP-1234"/>
    <property type="match status" value="1"/>
</dbReference>
<dbReference type="FunFam" id="3.30.70.330:FF:000003">
    <property type="entry name" value="Polyadenylate-binding protein"/>
    <property type="match status" value="1"/>
</dbReference>
<evidence type="ECO:0000256" key="16">
    <source>
        <dbReference type="SAM" id="MobiDB-lite"/>
    </source>
</evidence>
<dbReference type="Gene3D" id="1.10.1900.10">
    <property type="entry name" value="c-terminal domain of poly(a) binding protein"/>
    <property type="match status" value="1"/>
</dbReference>
<comment type="similarity">
    <text evidence="3 14">Belongs to the polyadenylate-binding protein type-1 family.</text>
</comment>
<dbReference type="CDD" id="cd12378">
    <property type="entry name" value="RRM1_I_PABPs"/>
    <property type="match status" value="1"/>
</dbReference>
<dbReference type="PROSITE" id="PS50102">
    <property type="entry name" value="RRM"/>
    <property type="match status" value="4"/>
</dbReference>
<evidence type="ECO:0000256" key="9">
    <source>
        <dbReference type="ARBA" id="ARBA00022845"/>
    </source>
</evidence>
<dbReference type="GO" id="GO:0010494">
    <property type="term" value="C:cytoplasmic stress granule"/>
    <property type="evidence" value="ECO:0007669"/>
    <property type="project" value="EnsemblFungi"/>
</dbReference>
<dbReference type="Pfam" id="PF00076">
    <property type="entry name" value="RRM_1"/>
    <property type="match status" value="4"/>
</dbReference>
<proteinExistence type="inferred from homology"/>
<dbReference type="Proteomes" id="UP000095009">
    <property type="component" value="Unassembled WGS sequence"/>
</dbReference>
<feature type="domain" description="RRM" evidence="17">
    <location>
        <begin position="54"/>
        <end position="132"/>
    </location>
</feature>
<keyword evidence="5 14" id="KW-0963">Cytoplasm</keyword>
<dbReference type="FunFam" id="3.30.70.330:FF:000520">
    <property type="entry name" value="Polyadenylate-binding protein"/>
    <property type="match status" value="1"/>
</dbReference>
<dbReference type="InterPro" id="IPR012677">
    <property type="entry name" value="Nucleotide-bd_a/b_plait_sf"/>
</dbReference>
<dbReference type="PANTHER" id="PTHR24012">
    <property type="entry name" value="RNA BINDING PROTEIN"/>
    <property type="match status" value="1"/>
</dbReference>
<dbReference type="CDD" id="cd12379">
    <property type="entry name" value="RRM2_I_PABPs"/>
    <property type="match status" value="1"/>
</dbReference>
<feature type="domain" description="PABC" evidence="18">
    <location>
        <begin position="558"/>
        <end position="640"/>
    </location>
</feature>
<dbReference type="InterPro" id="IPR000504">
    <property type="entry name" value="RRM_dom"/>
</dbReference>
<dbReference type="SUPFAM" id="SSF54928">
    <property type="entry name" value="RNA-binding domain, RBD"/>
    <property type="match status" value="2"/>
</dbReference>
<dbReference type="SMART" id="SM00517">
    <property type="entry name" value="PolyA"/>
    <property type="match status" value="1"/>
</dbReference>
<organism evidence="19 20">
    <name type="scientific">Nadsonia fulvescens var. elongata DSM 6958</name>
    <dbReference type="NCBI Taxonomy" id="857566"/>
    <lineage>
        <taxon>Eukaryota</taxon>
        <taxon>Fungi</taxon>
        <taxon>Dikarya</taxon>
        <taxon>Ascomycota</taxon>
        <taxon>Saccharomycotina</taxon>
        <taxon>Dipodascomycetes</taxon>
        <taxon>Dipodascales</taxon>
        <taxon>Dipodascales incertae sedis</taxon>
        <taxon>Nadsonia</taxon>
    </lineage>
</organism>
<feature type="compositionally biased region" description="Low complexity" evidence="16">
    <location>
        <begin position="23"/>
        <end position="47"/>
    </location>
</feature>
<dbReference type="GO" id="GO:0031124">
    <property type="term" value="P:mRNA 3'-end processing"/>
    <property type="evidence" value="ECO:0007669"/>
    <property type="project" value="EnsemblFungi"/>
</dbReference>
<evidence type="ECO:0000259" key="18">
    <source>
        <dbReference type="PROSITE" id="PS51309"/>
    </source>
</evidence>
<feature type="region of interest" description="Disordered" evidence="16">
    <location>
        <begin position="516"/>
        <end position="558"/>
    </location>
</feature>
<accession>A0A1E3PFY9</accession>
<dbReference type="GO" id="GO:0000289">
    <property type="term" value="P:nuclear-transcribed mRNA poly(A) tail shortening"/>
    <property type="evidence" value="ECO:0007669"/>
    <property type="project" value="EnsemblFungi"/>
</dbReference>
<evidence type="ECO:0000256" key="14">
    <source>
        <dbReference type="RuleBase" id="RU362004"/>
    </source>
</evidence>
<evidence type="ECO:0000256" key="13">
    <source>
        <dbReference type="PROSITE-ProRule" id="PRU00176"/>
    </source>
</evidence>
<dbReference type="InterPro" id="IPR006515">
    <property type="entry name" value="PABP_1234"/>
</dbReference>
<evidence type="ECO:0000256" key="12">
    <source>
        <dbReference type="ARBA" id="ARBA00024761"/>
    </source>
</evidence>
<dbReference type="GO" id="GO:0008428">
    <property type="term" value="F:ribonuclease inhibitor activity"/>
    <property type="evidence" value="ECO:0007669"/>
    <property type="project" value="EnsemblFungi"/>
</dbReference>
<evidence type="ECO:0000256" key="4">
    <source>
        <dbReference type="ARBA" id="ARBA00022448"/>
    </source>
</evidence>
<dbReference type="GO" id="GO:0008143">
    <property type="term" value="F:poly(A) binding"/>
    <property type="evidence" value="ECO:0007669"/>
    <property type="project" value="EnsemblFungi"/>
</dbReference>
<gene>
    <name evidence="19" type="ORF">NADFUDRAFT_47563</name>
</gene>
<keyword evidence="15" id="KW-0175">Coiled coil</keyword>
<dbReference type="InterPro" id="IPR045305">
    <property type="entry name" value="RRM2_I_PABPs"/>
</dbReference>
<keyword evidence="9" id="KW-0810">Translation regulation</keyword>
<evidence type="ECO:0000259" key="17">
    <source>
        <dbReference type="PROSITE" id="PS50102"/>
    </source>
</evidence>
<feature type="coiled-coil region" evidence="15">
    <location>
        <begin position="307"/>
        <end position="334"/>
    </location>
</feature>
<evidence type="ECO:0000256" key="1">
    <source>
        <dbReference type="ARBA" id="ARBA00004123"/>
    </source>
</evidence>
<dbReference type="EMBL" id="KV454412">
    <property type="protein sequence ID" value="ODQ64346.1"/>
    <property type="molecule type" value="Genomic_DNA"/>
</dbReference>
<evidence type="ECO:0000256" key="8">
    <source>
        <dbReference type="ARBA" id="ARBA00022816"/>
    </source>
</evidence>
<dbReference type="GO" id="GO:0005840">
    <property type="term" value="C:ribosome"/>
    <property type="evidence" value="ECO:0007669"/>
    <property type="project" value="EnsemblFungi"/>
</dbReference>